<evidence type="ECO:0000259" key="3">
    <source>
        <dbReference type="Pfam" id="PF02230"/>
    </source>
</evidence>
<comment type="caution">
    <text evidence="4">The sequence shown here is derived from an EMBL/GenBank/DDBJ whole genome shotgun (WGS) entry which is preliminary data.</text>
</comment>
<feature type="domain" description="Phospholipase/carboxylesterase/thioesterase" evidence="3">
    <location>
        <begin position="115"/>
        <end position="227"/>
    </location>
</feature>
<dbReference type="InterPro" id="IPR029058">
    <property type="entry name" value="AB_hydrolase_fold"/>
</dbReference>
<feature type="chain" id="PRO_5031043103" description="Phospholipase/carboxylesterase/thioesterase domain-containing protein" evidence="2">
    <location>
        <begin position="25"/>
        <end position="250"/>
    </location>
</feature>
<dbReference type="Gene3D" id="3.40.50.1820">
    <property type="entry name" value="alpha/beta hydrolase"/>
    <property type="match status" value="1"/>
</dbReference>
<dbReference type="PROSITE" id="PS51257">
    <property type="entry name" value="PROKAR_LIPOPROTEIN"/>
    <property type="match status" value="1"/>
</dbReference>
<dbReference type="PANTHER" id="PTHR43037:SF1">
    <property type="entry name" value="BLL1128 PROTEIN"/>
    <property type="match status" value="1"/>
</dbReference>
<dbReference type="SUPFAM" id="SSF53474">
    <property type="entry name" value="alpha/beta-Hydrolases"/>
    <property type="match status" value="1"/>
</dbReference>
<dbReference type="EMBL" id="DRQG01000021">
    <property type="protein sequence ID" value="HGY54494.1"/>
    <property type="molecule type" value="Genomic_DNA"/>
</dbReference>
<dbReference type="InterPro" id="IPR050955">
    <property type="entry name" value="Plant_Biomass_Hydrol_Est"/>
</dbReference>
<protein>
    <recommendedName>
        <fullName evidence="3">Phospholipase/carboxylesterase/thioesterase domain-containing protein</fullName>
    </recommendedName>
</protein>
<evidence type="ECO:0000256" key="1">
    <source>
        <dbReference type="ARBA" id="ARBA00022729"/>
    </source>
</evidence>
<evidence type="ECO:0000313" key="4">
    <source>
        <dbReference type="EMBL" id="HGY54494.1"/>
    </source>
</evidence>
<dbReference type="Proteomes" id="UP000885779">
    <property type="component" value="Unassembled WGS sequence"/>
</dbReference>
<keyword evidence="1 2" id="KW-0732">Signal</keyword>
<proteinExistence type="predicted"/>
<name>A0A7V4TY76_CALAY</name>
<sequence length="250" mass="27649">MFDNLKWILILLGTALFTACFQSATGTDMPSDETVKNQWMKIGDRSVIYGLRLPPDYDPSGEAVPLIIALHYGGTPTTDYGKDFLELLIVPGLGQVKGIMAAPVISKTGSWQYPENVEMVLALTDSLIQKYHVDTSRVVITGYSLGAIGAWYFAAFYGKRFSAAIAVSGLPDQNIVNGFKQSNVPLYAIHSADDELFPLNDLERIIQELKKLDKDVTLKKVEGLSHYDTADFSGPLQTAVPWLQTRWRGQ</sequence>
<accession>A0A7V4TY76</accession>
<dbReference type="GO" id="GO:0016787">
    <property type="term" value="F:hydrolase activity"/>
    <property type="evidence" value="ECO:0007669"/>
    <property type="project" value="InterPro"/>
</dbReference>
<dbReference type="AlphaFoldDB" id="A0A7V4TY76"/>
<dbReference type="InterPro" id="IPR003140">
    <property type="entry name" value="PLipase/COase/thioEstase"/>
</dbReference>
<dbReference type="PANTHER" id="PTHR43037">
    <property type="entry name" value="UNNAMED PRODUCT-RELATED"/>
    <property type="match status" value="1"/>
</dbReference>
<feature type="signal peptide" evidence="2">
    <location>
        <begin position="1"/>
        <end position="24"/>
    </location>
</feature>
<dbReference type="Pfam" id="PF02230">
    <property type="entry name" value="Abhydrolase_2"/>
    <property type="match status" value="1"/>
</dbReference>
<gene>
    <name evidence="4" type="ORF">ENK44_02205</name>
</gene>
<reference evidence="4" key="1">
    <citation type="journal article" date="2020" name="mSystems">
        <title>Genome- and Community-Level Interaction Insights into Carbon Utilization and Element Cycling Functions of Hydrothermarchaeota in Hydrothermal Sediment.</title>
        <authorList>
            <person name="Zhou Z."/>
            <person name="Liu Y."/>
            <person name="Xu W."/>
            <person name="Pan J."/>
            <person name="Luo Z.H."/>
            <person name="Li M."/>
        </authorList>
    </citation>
    <scope>NUCLEOTIDE SEQUENCE [LARGE SCALE GENOMIC DNA]</scope>
    <source>
        <strain evidence="4">HyVt-577</strain>
    </source>
</reference>
<evidence type="ECO:0000256" key="2">
    <source>
        <dbReference type="SAM" id="SignalP"/>
    </source>
</evidence>
<organism evidence="4">
    <name type="scientific">Caldithrix abyssi</name>
    <dbReference type="NCBI Taxonomy" id="187145"/>
    <lineage>
        <taxon>Bacteria</taxon>
        <taxon>Pseudomonadati</taxon>
        <taxon>Calditrichota</taxon>
        <taxon>Calditrichia</taxon>
        <taxon>Calditrichales</taxon>
        <taxon>Calditrichaceae</taxon>
        <taxon>Caldithrix</taxon>
    </lineage>
</organism>